<dbReference type="Gene3D" id="1.20.140.10">
    <property type="entry name" value="Butyryl-CoA Dehydrogenase, subunit A, domain 3"/>
    <property type="match status" value="1"/>
</dbReference>
<evidence type="ECO:0000256" key="1">
    <source>
        <dbReference type="ARBA" id="ARBA00001974"/>
    </source>
</evidence>
<evidence type="ECO:0000313" key="10">
    <source>
        <dbReference type="EMBL" id="MEJ8475277.1"/>
    </source>
</evidence>
<name>A0ABU8TMB4_9HYPH</name>
<dbReference type="InterPro" id="IPR009100">
    <property type="entry name" value="AcylCoA_DH/oxidase_NM_dom_sf"/>
</dbReference>
<keyword evidence="5 6" id="KW-0560">Oxidoreductase</keyword>
<evidence type="ECO:0000256" key="5">
    <source>
        <dbReference type="ARBA" id="ARBA00023002"/>
    </source>
</evidence>
<evidence type="ECO:0000256" key="6">
    <source>
        <dbReference type="RuleBase" id="RU362125"/>
    </source>
</evidence>
<proteinExistence type="inferred from homology"/>
<dbReference type="EMBL" id="JBAKIA010000010">
    <property type="protein sequence ID" value="MEJ8475277.1"/>
    <property type="molecule type" value="Genomic_DNA"/>
</dbReference>
<evidence type="ECO:0000313" key="11">
    <source>
        <dbReference type="Proteomes" id="UP001385499"/>
    </source>
</evidence>
<dbReference type="Gene3D" id="1.10.540.10">
    <property type="entry name" value="Acyl-CoA dehydrogenase/oxidase, N-terminal domain"/>
    <property type="match status" value="1"/>
</dbReference>
<dbReference type="InterPro" id="IPR036250">
    <property type="entry name" value="AcylCo_DH-like_C"/>
</dbReference>
<feature type="domain" description="Acyl-CoA dehydrogenase/oxidase C-terminal" evidence="7">
    <location>
        <begin position="242"/>
        <end position="353"/>
    </location>
</feature>
<protein>
    <submittedName>
        <fullName evidence="10">Acyl-CoA dehydrogenase family protein</fullName>
    </submittedName>
</protein>
<sequence length="377" mass="40288">MNFELTDERRMLADALGRFLKDKATPDVRQKAEAEGLGFSPDVWTGLTEIGVLHALFNEDRGGFGGKGFDLAVVFEALGRAGAVEPVLDTGLLAGGLLDLLGGEASQALIDQVMNGETQLALAHGEPTSRYHLARVETRAMLNGDDYVLNGRKAVVVNGSAANTMLVSARTSGESSANDGLSVFLVDPQAVGVEIRDYPLAGGGRAAELVLANVKLPTTALLGSEGQAYEAIATVHARAVLAQCSEAVGLMDAICALTTDYLKTRQQFGKPIGKFQALQHRMADMLIEIEQARSAVINLAGHLEADTQTRDIHVAATKNLISRTAKLIAEESIQLHGGIGMTMEYELGHLAKRLTMVDHRFGDGIHHLQRFIDLAVI</sequence>
<evidence type="ECO:0000259" key="7">
    <source>
        <dbReference type="Pfam" id="PF00441"/>
    </source>
</evidence>
<dbReference type="Proteomes" id="UP001385499">
    <property type="component" value="Unassembled WGS sequence"/>
</dbReference>
<organism evidence="10 11">
    <name type="scientific">Roseibium algae</name>
    <dbReference type="NCBI Taxonomy" id="3123038"/>
    <lineage>
        <taxon>Bacteria</taxon>
        <taxon>Pseudomonadati</taxon>
        <taxon>Pseudomonadota</taxon>
        <taxon>Alphaproteobacteria</taxon>
        <taxon>Hyphomicrobiales</taxon>
        <taxon>Stappiaceae</taxon>
        <taxon>Roseibium</taxon>
    </lineage>
</organism>
<comment type="cofactor">
    <cofactor evidence="1 6">
        <name>FAD</name>
        <dbReference type="ChEBI" id="CHEBI:57692"/>
    </cofactor>
</comment>
<dbReference type="PANTHER" id="PTHR43884:SF20">
    <property type="entry name" value="ACYL-COA DEHYDROGENASE FADE28"/>
    <property type="match status" value="1"/>
</dbReference>
<dbReference type="SUPFAM" id="SSF56645">
    <property type="entry name" value="Acyl-CoA dehydrogenase NM domain-like"/>
    <property type="match status" value="1"/>
</dbReference>
<accession>A0ABU8TMB4</accession>
<dbReference type="InterPro" id="IPR037069">
    <property type="entry name" value="AcylCoA_DH/ox_N_sf"/>
</dbReference>
<evidence type="ECO:0000256" key="4">
    <source>
        <dbReference type="ARBA" id="ARBA00022827"/>
    </source>
</evidence>
<evidence type="ECO:0000256" key="3">
    <source>
        <dbReference type="ARBA" id="ARBA00022630"/>
    </source>
</evidence>
<dbReference type="Pfam" id="PF02770">
    <property type="entry name" value="Acyl-CoA_dh_M"/>
    <property type="match status" value="1"/>
</dbReference>
<comment type="caution">
    <text evidence="10">The sequence shown here is derived from an EMBL/GenBank/DDBJ whole genome shotgun (WGS) entry which is preliminary data.</text>
</comment>
<keyword evidence="3 6" id="KW-0285">Flavoprotein</keyword>
<dbReference type="PANTHER" id="PTHR43884">
    <property type="entry name" value="ACYL-COA DEHYDROGENASE"/>
    <property type="match status" value="1"/>
</dbReference>
<evidence type="ECO:0000256" key="2">
    <source>
        <dbReference type="ARBA" id="ARBA00009347"/>
    </source>
</evidence>
<dbReference type="InterPro" id="IPR046373">
    <property type="entry name" value="Acyl-CoA_Oxase/DH_mid-dom_sf"/>
</dbReference>
<dbReference type="CDD" id="cd00567">
    <property type="entry name" value="ACAD"/>
    <property type="match status" value="1"/>
</dbReference>
<feature type="domain" description="Acyl-CoA dehydrogenase/oxidase N-terminal" evidence="9">
    <location>
        <begin position="6"/>
        <end position="104"/>
    </location>
</feature>
<dbReference type="RefSeq" id="WP_340275272.1">
    <property type="nucleotide sequence ID" value="NZ_JBAKIA010000010.1"/>
</dbReference>
<gene>
    <name evidence="10" type="ORF">V6575_14375</name>
</gene>
<evidence type="ECO:0000259" key="9">
    <source>
        <dbReference type="Pfam" id="PF02771"/>
    </source>
</evidence>
<dbReference type="InterPro" id="IPR013786">
    <property type="entry name" value="AcylCoA_DH/ox_N"/>
</dbReference>
<dbReference type="SUPFAM" id="SSF47203">
    <property type="entry name" value="Acyl-CoA dehydrogenase C-terminal domain-like"/>
    <property type="match status" value="1"/>
</dbReference>
<dbReference type="InterPro" id="IPR006091">
    <property type="entry name" value="Acyl-CoA_Oxase/DH_mid-dom"/>
</dbReference>
<dbReference type="Pfam" id="PF00441">
    <property type="entry name" value="Acyl-CoA_dh_1"/>
    <property type="match status" value="1"/>
</dbReference>
<dbReference type="InterPro" id="IPR009075">
    <property type="entry name" value="AcylCo_DH/oxidase_C"/>
</dbReference>
<reference evidence="10 11" key="1">
    <citation type="submission" date="2024-02" db="EMBL/GenBank/DDBJ databases">
        <title>Roseibium algae sp. nov., isolated from marine alga (Grateloupia sp.), showing potential in myo-inositol conversion.</title>
        <authorList>
            <person name="Wang Y."/>
        </authorList>
    </citation>
    <scope>NUCLEOTIDE SEQUENCE [LARGE SCALE GENOMIC DNA]</scope>
    <source>
        <strain evidence="10 11">H3510</strain>
    </source>
</reference>
<feature type="domain" description="Acyl-CoA oxidase/dehydrogenase middle" evidence="8">
    <location>
        <begin position="121"/>
        <end position="205"/>
    </location>
</feature>
<keyword evidence="11" id="KW-1185">Reference proteome</keyword>
<dbReference type="Pfam" id="PF02771">
    <property type="entry name" value="Acyl-CoA_dh_N"/>
    <property type="match status" value="1"/>
</dbReference>
<keyword evidence="4 6" id="KW-0274">FAD</keyword>
<evidence type="ECO:0000259" key="8">
    <source>
        <dbReference type="Pfam" id="PF02770"/>
    </source>
</evidence>
<dbReference type="Gene3D" id="2.40.110.10">
    <property type="entry name" value="Butyryl-CoA Dehydrogenase, subunit A, domain 2"/>
    <property type="match status" value="1"/>
</dbReference>
<comment type="similarity">
    <text evidence="2 6">Belongs to the acyl-CoA dehydrogenase family.</text>
</comment>